<reference evidence="5 6" key="1">
    <citation type="submission" date="2019-06" db="EMBL/GenBank/DDBJ databases">
        <title>Sequencing the genomes of 1000 actinobacteria strains.</title>
        <authorList>
            <person name="Klenk H.-P."/>
        </authorList>
    </citation>
    <scope>NUCLEOTIDE SEQUENCE [LARGE SCALE GENOMIC DNA]</scope>
    <source>
        <strain evidence="5 6">DSM 26477</strain>
    </source>
</reference>
<dbReference type="Gene3D" id="3.40.430.10">
    <property type="entry name" value="Dihydrofolate Reductase, subunit A"/>
    <property type="match status" value="1"/>
</dbReference>
<sequence>MSDIRMLGAADERGISDDELTALYEVRDRTKPWLRANFISSVDGAATHDGLSGGLGTPADRRVFDVLRRLADVIVVGAGTVRAEGYGGVRLDDDAVAWRTARGLPEQPVFAIVSRRLDLDPDSDVFTKAARRPIVLSCEAAPDAQRAALSKVADVIDCGQTSVDTLQLKERLAERGLPQQHSEGGPHLFGAMIEEGSIDELCLTVSPRLEGGTARRITDGHLATSRELRLAHALAADDGTLLLRYVRA</sequence>
<dbReference type="InterPro" id="IPR050765">
    <property type="entry name" value="Riboflavin_Biosynth_HTPR"/>
</dbReference>
<dbReference type="GO" id="GO:0009231">
    <property type="term" value="P:riboflavin biosynthetic process"/>
    <property type="evidence" value="ECO:0007669"/>
    <property type="project" value="InterPro"/>
</dbReference>
<dbReference type="AlphaFoldDB" id="A0A542YG42"/>
<keyword evidence="6" id="KW-1185">Reference proteome</keyword>
<comment type="caution">
    <text evidence="5">The sequence shown here is derived from an EMBL/GenBank/DDBJ whole genome shotgun (WGS) entry which is preliminary data.</text>
</comment>
<dbReference type="Proteomes" id="UP000317998">
    <property type="component" value="Unassembled WGS sequence"/>
</dbReference>
<evidence type="ECO:0000259" key="4">
    <source>
        <dbReference type="Pfam" id="PF01872"/>
    </source>
</evidence>
<dbReference type="OrthoDB" id="5243299at2"/>
<dbReference type="Pfam" id="PF01872">
    <property type="entry name" value="RibD_C"/>
    <property type="match status" value="1"/>
</dbReference>
<dbReference type="EMBL" id="VFOM01000001">
    <property type="protein sequence ID" value="TQL47058.1"/>
    <property type="molecule type" value="Genomic_DNA"/>
</dbReference>
<evidence type="ECO:0000313" key="6">
    <source>
        <dbReference type="Proteomes" id="UP000317998"/>
    </source>
</evidence>
<feature type="domain" description="Bacterial bifunctional deaminase-reductase C-terminal" evidence="4">
    <location>
        <begin position="32"/>
        <end position="241"/>
    </location>
</feature>
<organism evidence="5 6">
    <name type="scientific">Homoserinimonas aerilata</name>
    <dbReference type="NCBI Taxonomy" id="1162970"/>
    <lineage>
        <taxon>Bacteria</taxon>
        <taxon>Bacillati</taxon>
        <taxon>Actinomycetota</taxon>
        <taxon>Actinomycetes</taxon>
        <taxon>Micrococcales</taxon>
        <taxon>Microbacteriaceae</taxon>
        <taxon>Homoserinimonas</taxon>
    </lineage>
</organism>
<dbReference type="PANTHER" id="PTHR38011">
    <property type="entry name" value="DIHYDROFOLATE REDUCTASE FAMILY PROTEIN (AFU_ORTHOLOGUE AFUA_8G06820)"/>
    <property type="match status" value="1"/>
</dbReference>
<evidence type="ECO:0000256" key="2">
    <source>
        <dbReference type="ARBA" id="ARBA00022857"/>
    </source>
</evidence>
<proteinExistence type="predicted"/>
<evidence type="ECO:0000256" key="1">
    <source>
        <dbReference type="ARBA" id="ARBA00005104"/>
    </source>
</evidence>
<comment type="pathway">
    <text evidence="1">Cofactor biosynthesis; riboflavin biosynthesis.</text>
</comment>
<dbReference type="GO" id="GO:0008703">
    <property type="term" value="F:5-amino-6-(5-phosphoribosylamino)uracil reductase activity"/>
    <property type="evidence" value="ECO:0007669"/>
    <property type="project" value="InterPro"/>
</dbReference>
<accession>A0A542YG42</accession>
<dbReference type="InterPro" id="IPR002734">
    <property type="entry name" value="RibDG_C"/>
</dbReference>
<dbReference type="InterPro" id="IPR024072">
    <property type="entry name" value="DHFR-like_dom_sf"/>
</dbReference>
<keyword evidence="3" id="KW-0560">Oxidoreductase</keyword>
<dbReference type="PANTHER" id="PTHR38011:SF7">
    <property type="entry name" value="2,5-DIAMINO-6-RIBOSYLAMINO-4(3H)-PYRIMIDINONE 5'-PHOSPHATE REDUCTASE"/>
    <property type="match status" value="1"/>
</dbReference>
<dbReference type="RefSeq" id="WP_141879351.1">
    <property type="nucleotide sequence ID" value="NZ_VFOM01000001.1"/>
</dbReference>
<evidence type="ECO:0000256" key="3">
    <source>
        <dbReference type="ARBA" id="ARBA00023002"/>
    </source>
</evidence>
<evidence type="ECO:0000313" key="5">
    <source>
        <dbReference type="EMBL" id="TQL47058.1"/>
    </source>
</evidence>
<protein>
    <submittedName>
        <fullName evidence="5">Riboflavin biosynthesis pyrimidine reductase</fullName>
    </submittedName>
</protein>
<dbReference type="SUPFAM" id="SSF53597">
    <property type="entry name" value="Dihydrofolate reductase-like"/>
    <property type="match status" value="1"/>
</dbReference>
<dbReference type="NCBIfam" id="NF010663">
    <property type="entry name" value="PRK14059.1-1"/>
    <property type="match status" value="1"/>
</dbReference>
<gene>
    <name evidence="5" type="ORF">FB562_0103</name>
</gene>
<name>A0A542YG42_9MICO</name>
<keyword evidence="2" id="KW-0521">NADP</keyword>